<dbReference type="PROSITE" id="PS51273">
    <property type="entry name" value="GATASE_TYPE_1"/>
    <property type="match status" value="1"/>
</dbReference>
<dbReference type="Proteomes" id="UP001595974">
    <property type="component" value="Unassembled WGS sequence"/>
</dbReference>
<evidence type="ECO:0000259" key="1">
    <source>
        <dbReference type="Pfam" id="PF00117"/>
    </source>
</evidence>
<proteinExistence type="predicted"/>
<keyword evidence="3" id="KW-1185">Reference proteome</keyword>
<evidence type="ECO:0000313" key="2">
    <source>
        <dbReference type="EMBL" id="MFC5771860.1"/>
    </source>
</evidence>
<comment type="caution">
    <text evidence="2">The sequence shown here is derived from an EMBL/GenBank/DDBJ whole genome shotgun (WGS) entry which is preliminary data.</text>
</comment>
<sequence>MKRFALVSCSERLGEEFQHMLLACFAGEGEQWNVLSPADPDFAEAAAGYDGYVLSGSEKSVMDDAHTPPVQRLLEWLRHRALPSGSPVLGICFGAQALAAAGGGKVGRNPGGGFRLGVESIRWNDAASRWPEAAQPAAIVASHGECVLDLPPGGVGLASSASIPHEVFLVGDRVLGIQGHPEMSAHALKSHFMPLHRPLFPAQAWQAVEREAELPLQRDGMVALGRRLLAQGRL</sequence>
<evidence type="ECO:0000313" key="3">
    <source>
        <dbReference type="Proteomes" id="UP001595974"/>
    </source>
</evidence>
<reference evidence="3" key="1">
    <citation type="journal article" date="2019" name="Int. J. Syst. Evol. Microbiol.">
        <title>The Global Catalogue of Microorganisms (GCM) 10K type strain sequencing project: providing services to taxonomists for standard genome sequencing and annotation.</title>
        <authorList>
            <consortium name="The Broad Institute Genomics Platform"/>
            <consortium name="The Broad Institute Genome Sequencing Center for Infectious Disease"/>
            <person name="Wu L."/>
            <person name="Ma J."/>
        </authorList>
    </citation>
    <scope>NUCLEOTIDE SEQUENCE [LARGE SCALE GENOMIC DNA]</scope>
    <source>
        <strain evidence="3">SHR3</strain>
    </source>
</reference>
<dbReference type="InterPro" id="IPR044992">
    <property type="entry name" value="ChyE-like"/>
</dbReference>
<dbReference type="Gene3D" id="3.40.50.880">
    <property type="match status" value="1"/>
</dbReference>
<dbReference type="PANTHER" id="PTHR42695">
    <property type="entry name" value="GLUTAMINE AMIDOTRANSFERASE YLR126C-RELATED"/>
    <property type="match status" value="1"/>
</dbReference>
<dbReference type="SUPFAM" id="SSF52317">
    <property type="entry name" value="Class I glutamine amidotransferase-like"/>
    <property type="match status" value="1"/>
</dbReference>
<dbReference type="PANTHER" id="PTHR42695:SF5">
    <property type="entry name" value="GLUTAMINE AMIDOTRANSFERASE YLR126C-RELATED"/>
    <property type="match status" value="1"/>
</dbReference>
<dbReference type="RefSeq" id="WP_096449713.1">
    <property type="nucleotide sequence ID" value="NZ_JBHSOG010000101.1"/>
</dbReference>
<accession>A0ABW1AX27</accession>
<gene>
    <name evidence="2" type="ORF">ACFPTN_20975</name>
</gene>
<protein>
    <recommendedName>
        <fullName evidence="1">Glutamine amidotransferase domain-containing protein</fullName>
    </recommendedName>
</protein>
<dbReference type="Pfam" id="PF00117">
    <property type="entry name" value="GATase"/>
    <property type="match status" value="1"/>
</dbReference>
<organism evidence="2 3">
    <name type="scientific">Thauera sinica</name>
    <dbReference type="NCBI Taxonomy" id="2665146"/>
    <lineage>
        <taxon>Bacteria</taxon>
        <taxon>Pseudomonadati</taxon>
        <taxon>Pseudomonadota</taxon>
        <taxon>Betaproteobacteria</taxon>
        <taxon>Rhodocyclales</taxon>
        <taxon>Zoogloeaceae</taxon>
        <taxon>Thauera</taxon>
    </lineage>
</organism>
<feature type="domain" description="Glutamine amidotransferase" evidence="1">
    <location>
        <begin position="15"/>
        <end position="191"/>
    </location>
</feature>
<dbReference type="InterPro" id="IPR017926">
    <property type="entry name" value="GATASE"/>
</dbReference>
<name>A0ABW1AX27_9RHOO</name>
<dbReference type="EMBL" id="JBHSOG010000101">
    <property type="protein sequence ID" value="MFC5771860.1"/>
    <property type="molecule type" value="Genomic_DNA"/>
</dbReference>
<dbReference type="InterPro" id="IPR029062">
    <property type="entry name" value="Class_I_gatase-like"/>
</dbReference>